<evidence type="ECO:0000256" key="7">
    <source>
        <dbReference type="HAMAP-Rule" id="MF_00412"/>
    </source>
</evidence>
<dbReference type="EC" id="1.2.1.41" evidence="7"/>
<dbReference type="Proteomes" id="UP000314251">
    <property type="component" value="Unassembled WGS sequence"/>
</dbReference>
<comment type="similarity">
    <text evidence="7">Belongs to the gamma-glutamyl phosphate reductase family.</text>
</comment>
<evidence type="ECO:0000256" key="2">
    <source>
        <dbReference type="ARBA" id="ARBA00022605"/>
    </source>
</evidence>
<dbReference type="InterPro" id="IPR016161">
    <property type="entry name" value="Ald_DH/histidinol_DH"/>
</dbReference>
<comment type="pathway">
    <text evidence="1 7">Amino-acid biosynthesis; L-proline biosynthesis; L-glutamate 5-semialdehyde from L-glutamate: step 2/2.</text>
</comment>
<dbReference type="EMBL" id="VDLY02000018">
    <property type="protein sequence ID" value="KAB8161585.1"/>
    <property type="molecule type" value="Genomic_DNA"/>
</dbReference>
<gene>
    <name evidence="7" type="primary">proA</name>
    <name evidence="10" type="ORF">FH607_024710</name>
</gene>
<dbReference type="OrthoDB" id="9809970at2"/>
<dbReference type="Gene3D" id="3.40.309.10">
    <property type="entry name" value="Aldehyde Dehydrogenase, Chain A, domain 2"/>
    <property type="match status" value="1"/>
</dbReference>
<dbReference type="UniPathway" id="UPA00098">
    <property type="reaction ID" value="UER00360"/>
</dbReference>
<dbReference type="SUPFAM" id="SSF53720">
    <property type="entry name" value="ALDH-like"/>
    <property type="match status" value="1"/>
</dbReference>
<keyword evidence="5 7" id="KW-0560">Oxidoreductase</keyword>
<dbReference type="GO" id="GO:0050661">
    <property type="term" value="F:NADP binding"/>
    <property type="evidence" value="ECO:0007669"/>
    <property type="project" value="InterPro"/>
</dbReference>
<evidence type="ECO:0000259" key="9">
    <source>
        <dbReference type="Pfam" id="PF00171"/>
    </source>
</evidence>
<organism evidence="10 11">
    <name type="scientific">Streptomyces mimosae</name>
    <dbReference type="NCBI Taxonomy" id="2586635"/>
    <lineage>
        <taxon>Bacteria</taxon>
        <taxon>Bacillati</taxon>
        <taxon>Actinomycetota</taxon>
        <taxon>Actinomycetes</taxon>
        <taxon>Kitasatosporales</taxon>
        <taxon>Streptomycetaceae</taxon>
        <taxon>Streptomyces</taxon>
    </lineage>
</organism>
<evidence type="ECO:0000256" key="1">
    <source>
        <dbReference type="ARBA" id="ARBA00004985"/>
    </source>
</evidence>
<evidence type="ECO:0000313" key="10">
    <source>
        <dbReference type="EMBL" id="KAB8161585.1"/>
    </source>
</evidence>
<dbReference type="HAMAP" id="MF_00412">
    <property type="entry name" value="ProA"/>
    <property type="match status" value="1"/>
</dbReference>
<feature type="domain" description="Aldehyde dehydrogenase" evidence="9">
    <location>
        <begin position="46"/>
        <end position="302"/>
    </location>
</feature>
<name>A0A5N5ZZA2_9ACTN</name>
<keyword evidence="11" id="KW-1185">Reference proteome</keyword>
<dbReference type="GO" id="GO:0055129">
    <property type="term" value="P:L-proline biosynthetic process"/>
    <property type="evidence" value="ECO:0007669"/>
    <property type="project" value="UniProtKB-UniRule"/>
</dbReference>
<keyword evidence="3 7" id="KW-0641">Proline biosynthesis</keyword>
<comment type="catalytic activity">
    <reaction evidence="6 7">
        <text>L-glutamate 5-semialdehyde + phosphate + NADP(+) = L-glutamyl 5-phosphate + NADPH + H(+)</text>
        <dbReference type="Rhea" id="RHEA:19541"/>
        <dbReference type="ChEBI" id="CHEBI:15378"/>
        <dbReference type="ChEBI" id="CHEBI:43474"/>
        <dbReference type="ChEBI" id="CHEBI:57783"/>
        <dbReference type="ChEBI" id="CHEBI:58066"/>
        <dbReference type="ChEBI" id="CHEBI:58274"/>
        <dbReference type="ChEBI" id="CHEBI:58349"/>
        <dbReference type="EC" id="1.2.1.41"/>
    </reaction>
</comment>
<dbReference type="InterPro" id="IPR012134">
    <property type="entry name" value="Glu-5-SA_DH"/>
</dbReference>
<evidence type="ECO:0000256" key="6">
    <source>
        <dbReference type="ARBA" id="ARBA00049024"/>
    </source>
</evidence>
<dbReference type="InterPro" id="IPR016162">
    <property type="entry name" value="Ald_DH_N"/>
</dbReference>
<dbReference type="PANTHER" id="PTHR11063">
    <property type="entry name" value="GLUTAMATE SEMIALDEHYDE DEHYDROGENASE"/>
    <property type="match status" value="1"/>
</dbReference>
<feature type="region of interest" description="Disordered" evidence="8">
    <location>
        <begin position="1"/>
        <end position="22"/>
    </location>
</feature>
<dbReference type="AlphaFoldDB" id="A0A5N5ZZA2"/>
<dbReference type="InterPro" id="IPR016163">
    <property type="entry name" value="Ald_DH_C"/>
</dbReference>
<dbReference type="PIRSF" id="PIRSF000151">
    <property type="entry name" value="GPR"/>
    <property type="match status" value="1"/>
</dbReference>
<dbReference type="InterPro" id="IPR015590">
    <property type="entry name" value="Aldehyde_DH_dom"/>
</dbReference>
<sequence length="441" mass="46313">MVTTPSTVGLTAVPPAGADPPEDPVERILSEARAAQLAAPPIGDPAYPRYCHELRDRLRAAWPALLAANRRDIASAEARGLPDTLVTRLRLTDRHLDAFAALAERGERELADLTGHITTLPAAHWGTLRRIPKPLGVVMMVYEARPTVTVDGALLPVIVGNAVLLRGGTEMAETDAALAEVARAALVAAGLPAGLVTVLRDPRRTLLRAMLKRPDAIDVLIPRGSPSLIDYCRTSGALPLIASGGGVNHLYVHASADLALAATVTLDSKIPEPAGCTSVELVLADRSVVEAYTAELLRQAEAAGAALTVRLDPTVPAPPAVGGRIERLEPHDLGREFLDPVIGVLAVSGLEEAVEHIRRHGSAHTEGVLATDPEVTERFSRLVDAAAIVVNGSLRLHDGPKLGLGAEISIATGRLHVRGPVTLGALVTSSWVVEADGELRG</sequence>
<proteinExistence type="inferred from homology"/>
<keyword evidence="4 7" id="KW-0521">NADP</keyword>
<keyword evidence="7" id="KW-0963">Cytoplasm</keyword>
<dbReference type="InterPro" id="IPR000965">
    <property type="entry name" value="GPR_dom"/>
</dbReference>
<dbReference type="GO" id="GO:0004350">
    <property type="term" value="F:glutamate-5-semialdehyde dehydrogenase activity"/>
    <property type="evidence" value="ECO:0007669"/>
    <property type="project" value="UniProtKB-UniRule"/>
</dbReference>
<dbReference type="GO" id="GO:0005737">
    <property type="term" value="C:cytoplasm"/>
    <property type="evidence" value="ECO:0007669"/>
    <property type="project" value="UniProtKB-SubCell"/>
</dbReference>
<evidence type="ECO:0000256" key="8">
    <source>
        <dbReference type="SAM" id="MobiDB-lite"/>
    </source>
</evidence>
<reference evidence="10" key="1">
    <citation type="submission" date="2019-10" db="EMBL/GenBank/DDBJ databases">
        <title>Nonomuraea sp. nov., isolated from Phyllanthus amarus.</title>
        <authorList>
            <person name="Klykleung N."/>
            <person name="Tanasupawat S."/>
        </authorList>
    </citation>
    <scope>NUCLEOTIDE SEQUENCE [LARGE SCALE GENOMIC DNA]</scope>
    <source>
        <strain evidence="10">3MP-10</strain>
    </source>
</reference>
<dbReference type="Pfam" id="PF00171">
    <property type="entry name" value="Aldedh"/>
    <property type="match status" value="1"/>
</dbReference>
<evidence type="ECO:0000256" key="5">
    <source>
        <dbReference type="ARBA" id="ARBA00023002"/>
    </source>
</evidence>
<accession>A0A5N5ZZA2</accession>
<keyword evidence="2 7" id="KW-0028">Amino-acid biosynthesis</keyword>
<dbReference type="NCBIfam" id="NF001221">
    <property type="entry name" value="PRK00197.1"/>
    <property type="match status" value="1"/>
</dbReference>
<dbReference type="Gene3D" id="3.40.605.10">
    <property type="entry name" value="Aldehyde Dehydrogenase, Chain A, domain 1"/>
    <property type="match status" value="1"/>
</dbReference>
<protein>
    <recommendedName>
        <fullName evidence="7">Gamma-glutamyl phosphate reductase</fullName>
        <shortName evidence="7">GPR</shortName>
        <ecNumber evidence="7">1.2.1.41</ecNumber>
    </recommendedName>
    <alternativeName>
        <fullName evidence="7">Glutamate-5-semialdehyde dehydrogenase</fullName>
    </alternativeName>
    <alternativeName>
        <fullName evidence="7">Glutamyl-gamma-semialdehyde dehydrogenase</fullName>
        <shortName evidence="7">GSA dehydrogenase</shortName>
    </alternativeName>
</protein>
<evidence type="ECO:0000313" key="11">
    <source>
        <dbReference type="Proteomes" id="UP000314251"/>
    </source>
</evidence>
<comment type="caution">
    <text evidence="10">The sequence shown here is derived from an EMBL/GenBank/DDBJ whole genome shotgun (WGS) entry which is preliminary data.</text>
</comment>
<comment type="function">
    <text evidence="7">Catalyzes the NADPH-dependent reduction of L-glutamate 5-phosphate into L-glutamate 5-semialdehyde and phosphate. The product spontaneously undergoes cyclization to form 1-pyrroline-5-carboxylate.</text>
</comment>
<comment type="subcellular location">
    <subcellularLocation>
        <location evidence="7">Cytoplasm</location>
    </subcellularLocation>
</comment>
<evidence type="ECO:0000256" key="3">
    <source>
        <dbReference type="ARBA" id="ARBA00022650"/>
    </source>
</evidence>
<dbReference type="PANTHER" id="PTHR11063:SF8">
    <property type="entry name" value="DELTA-1-PYRROLINE-5-CARBOXYLATE SYNTHASE"/>
    <property type="match status" value="1"/>
</dbReference>
<evidence type="ECO:0000256" key="4">
    <source>
        <dbReference type="ARBA" id="ARBA00022857"/>
    </source>
</evidence>